<dbReference type="Gene3D" id="1.20.58.300">
    <property type="entry name" value="FlgN-like"/>
    <property type="match status" value="1"/>
</dbReference>
<sequence>MGIQLIHAMNDLTATHKDLLGLSKRKTEALTNNKLDEFQALLLEEQKLIRQLEKQEQQRQEAAEAWNQEQPDAAASLTITEILDRLDGEEQKMAADAAAALTDTMTELKRQEQLNKALLEESMKFVQLSMELVNPSINSMNYGTASSDKMSNRSLFDSKA</sequence>
<evidence type="ECO:0000313" key="4">
    <source>
        <dbReference type="EMBL" id="CEI81193.1"/>
    </source>
</evidence>
<evidence type="ECO:0000256" key="1">
    <source>
        <dbReference type="ARBA" id="ARBA00022795"/>
    </source>
</evidence>
<dbReference type="InterPro" id="IPR036679">
    <property type="entry name" value="FlgN-like_sf"/>
</dbReference>
<reference evidence="4 5" key="1">
    <citation type="submission" date="2014-11" db="EMBL/GenBank/DDBJ databases">
        <authorList>
            <person name="Urmite Genomes Urmite Genomes"/>
        </authorList>
    </citation>
    <scope>NUCLEOTIDE SEQUENCE [LARGE SCALE GENOMIC DNA]</scope>
    <source>
        <strain evidence="4 5">Oc5</strain>
    </source>
</reference>
<organism evidence="4 5">
    <name type="scientific">Oceanobacillus oncorhynchi</name>
    <dbReference type="NCBI Taxonomy" id="545501"/>
    <lineage>
        <taxon>Bacteria</taxon>
        <taxon>Bacillati</taxon>
        <taxon>Bacillota</taxon>
        <taxon>Bacilli</taxon>
        <taxon>Bacillales</taxon>
        <taxon>Bacillaceae</taxon>
        <taxon>Oceanobacillus</taxon>
    </lineage>
</organism>
<dbReference type="EMBL" id="CDGG01000001">
    <property type="protein sequence ID" value="CEI81193.1"/>
    <property type="molecule type" value="Genomic_DNA"/>
</dbReference>
<protein>
    <submittedName>
        <fullName evidence="4">FlgN protein</fullName>
    </submittedName>
</protein>
<dbReference type="STRING" id="545501.BN997_01011"/>
<name>A0A0A1MDN3_9BACI</name>
<keyword evidence="1" id="KW-1005">Bacterial flagellum biogenesis</keyword>
<dbReference type="InterPro" id="IPR007809">
    <property type="entry name" value="FlgN-like"/>
</dbReference>
<evidence type="ECO:0000313" key="5">
    <source>
        <dbReference type="Proteomes" id="UP000040453"/>
    </source>
</evidence>
<dbReference type="SUPFAM" id="SSF140566">
    <property type="entry name" value="FlgN-like"/>
    <property type="match status" value="1"/>
</dbReference>
<feature type="region of interest" description="Disordered" evidence="3">
    <location>
        <begin position="141"/>
        <end position="160"/>
    </location>
</feature>
<keyword evidence="2" id="KW-0175">Coiled coil</keyword>
<dbReference type="OrthoDB" id="2381500at2"/>
<dbReference type="Pfam" id="PF05130">
    <property type="entry name" value="FlgN"/>
    <property type="match status" value="1"/>
</dbReference>
<dbReference type="GO" id="GO:0044780">
    <property type="term" value="P:bacterial-type flagellum assembly"/>
    <property type="evidence" value="ECO:0007669"/>
    <property type="project" value="InterPro"/>
</dbReference>
<evidence type="ECO:0000256" key="3">
    <source>
        <dbReference type="SAM" id="MobiDB-lite"/>
    </source>
</evidence>
<keyword evidence="5" id="KW-1185">Reference proteome</keyword>
<dbReference type="RefSeq" id="WP_052484912.1">
    <property type="nucleotide sequence ID" value="NZ_CAXOIH010000010.1"/>
</dbReference>
<feature type="coiled-coil region" evidence="2">
    <location>
        <begin position="35"/>
        <end position="69"/>
    </location>
</feature>
<gene>
    <name evidence="4" type="ORF">BN997_01011</name>
</gene>
<proteinExistence type="predicted"/>
<accession>A0A0A1MDN3</accession>
<dbReference type="Proteomes" id="UP000040453">
    <property type="component" value="Unassembled WGS sequence"/>
</dbReference>
<evidence type="ECO:0000256" key="2">
    <source>
        <dbReference type="SAM" id="Coils"/>
    </source>
</evidence>
<dbReference type="AlphaFoldDB" id="A0A0A1MDN3"/>